<sequence length="295" mass="31824">MTGFLGEVGKKIAERWVGLLALPGLLFLAAVITAWQLGYAHALDPAPLGRQITAWSTDPGIRTVGGLVLIMVVCALSAVGVGLVASALGRAVEWLWTIQGACAPARWLVTLRRRRWERAVSRAESATTAGAAARAIAQADRICLREPDRPCWIGDRLRVPRVRVEEAYGLDLDACWPRLWLIVPEEPRLAVGAARESLATAARLVGWSSLYLLLALWWWPGAVIGAVLFGTGWSQARAAATALAELVEATVDLHVGDLNDRLAPARGVAPGTGRALTTLLRKSRWDPDYPEPAEP</sequence>
<protein>
    <recommendedName>
        <fullName evidence="4">Vegetative cell wall protein gp1</fullName>
    </recommendedName>
</protein>
<reference evidence="2 3" key="1">
    <citation type="submission" date="2019-10" db="EMBL/GenBank/DDBJ databases">
        <title>Whole genome shotgun sequence of Acrocarpospora corrugata NBRC 13972.</title>
        <authorList>
            <person name="Ichikawa N."/>
            <person name="Kimura A."/>
            <person name="Kitahashi Y."/>
            <person name="Komaki H."/>
            <person name="Oguchi A."/>
        </authorList>
    </citation>
    <scope>NUCLEOTIDE SEQUENCE [LARGE SCALE GENOMIC DNA]</scope>
    <source>
        <strain evidence="2 3">NBRC 13972</strain>
    </source>
</reference>
<gene>
    <name evidence="2" type="ORF">Acor_84110</name>
</gene>
<feature type="transmembrane region" description="Helical" evidence="1">
    <location>
        <begin position="20"/>
        <end position="43"/>
    </location>
</feature>
<feature type="transmembrane region" description="Helical" evidence="1">
    <location>
        <begin position="210"/>
        <end position="233"/>
    </location>
</feature>
<keyword evidence="1" id="KW-0812">Transmembrane</keyword>
<name>A0A5M3WE35_9ACTN</name>
<feature type="transmembrane region" description="Helical" evidence="1">
    <location>
        <begin position="64"/>
        <end position="85"/>
    </location>
</feature>
<dbReference type="RefSeq" id="WP_155342253.1">
    <property type="nucleotide sequence ID" value="NZ_BAAABN010000072.1"/>
</dbReference>
<organism evidence="2 3">
    <name type="scientific">Acrocarpospora corrugata</name>
    <dbReference type="NCBI Taxonomy" id="35763"/>
    <lineage>
        <taxon>Bacteria</taxon>
        <taxon>Bacillati</taxon>
        <taxon>Actinomycetota</taxon>
        <taxon>Actinomycetes</taxon>
        <taxon>Streptosporangiales</taxon>
        <taxon>Streptosporangiaceae</taxon>
        <taxon>Acrocarpospora</taxon>
    </lineage>
</organism>
<proteinExistence type="predicted"/>
<keyword evidence="3" id="KW-1185">Reference proteome</keyword>
<evidence type="ECO:0000256" key="1">
    <source>
        <dbReference type="SAM" id="Phobius"/>
    </source>
</evidence>
<evidence type="ECO:0000313" key="2">
    <source>
        <dbReference type="EMBL" id="GES06342.1"/>
    </source>
</evidence>
<keyword evidence="1" id="KW-0472">Membrane</keyword>
<accession>A0A5M3WE35</accession>
<dbReference type="AlphaFoldDB" id="A0A5M3WE35"/>
<comment type="caution">
    <text evidence="2">The sequence shown here is derived from an EMBL/GenBank/DDBJ whole genome shotgun (WGS) entry which is preliminary data.</text>
</comment>
<evidence type="ECO:0000313" key="3">
    <source>
        <dbReference type="Proteomes" id="UP000334990"/>
    </source>
</evidence>
<evidence type="ECO:0008006" key="4">
    <source>
        <dbReference type="Google" id="ProtNLM"/>
    </source>
</evidence>
<keyword evidence="1" id="KW-1133">Transmembrane helix</keyword>
<dbReference type="OrthoDB" id="529448at2"/>
<dbReference type="Proteomes" id="UP000334990">
    <property type="component" value="Unassembled WGS sequence"/>
</dbReference>
<dbReference type="EMBL" id="BLAD01000152">
    <property type="protein sequence ID" value="GES06342.1"/>
    <property type="molecule type" value="Genomic_DNA"/>
</dbReference>